<name>A0A1F4NPF9_UNCK3</name>
<feature type="domain" description="Macro" evidence="1">
    <location>
        <begin position="1"/>
        <end position="167"/>
    </location>
</feature>
<dbReference type="SUPFAM" id="SSF52949">
    <property type="entry name" value="Macro domain-like"/>
    <property type="match status" value="1"/>
</dbReference>
<evidence type="ECO:0000313" key="2">
    <source>
        <dbReference type="EMBL" id="OGB73341.1"/>
    </source>
</evidence>
<dbReference type="PROSITE" id="PS51154">
    <property type="entry name" value="MACRO"/>
    <property type="match status" value="1"/>
</dbReference>
<dbReference type="AlphaFoldDB" id="A0A1F4NPF9"/>
<evidence type="ECO:0000259" key="1">
    <source>
        <dbReference type="PROSITE" id="PS51154"/>
    </source>
</evidence>
<dbReference type="Proteomes" id="UP000178085">
    <property type="component" value="Unassembled WGS sequence"/>
</dbReference>
<evidence type="ECO:0000313" key="3">
    <source>
        <dbReference type="Proteomes" id="UP000178085"/>
    </source>
</evidence>
<dbReference type="PANTHER" id="PTHR11106">
    <property type="entry name" value="GANGLIOSIDE INDUCED DIFFERENTIATION ASSOCIATED PROTEIN 2-RELATED"/>
    <property type="match status" value="1"/>
</dbReference>
<dbReference type="Pfam" id="PF01661">
    <property type="entry name" value="Macro"/>
    <property type="match status" value="1"/>
</dbReference>
<sequence length="173" mass="18512">MKYKPVLIKGDITAQDADVIVNSANNRLTAGGGVSGAIHRVAGLGLTQECRKLGYCPTGEARITAGHNLLAKYVIHTVGPVFGQERGGEAEILKNCYVSSLRLAAEYGAKSIAFPCISTGIFGYPKDEAAKIAIWVVKSLDLPIEVRFVVSDDENYLLYSNLLASGNQQLRVG</sequence>
<organism evidence="2 3">
    <name type="scientific">candidate division Kazan bacterium RIFCSPLOWO2_01_FULL_45_19</name>
    <dbReference type="NCBI Taxonomy" id="1798538"/>
    <lineage>
        <taxon>Bacteria</taxon>
        <taxon>Bacteria division Kazan-3B-28</taxon>
    </lineage>
</organism>
<proteinExistence type="predicted"/>
<reference evidence="2 3" key="1">
    <citation type="journal article" date="2016" name="Nat. Commun.">
        <title>Thousands of microbial genomes shed light on interconnected biogeochemical processes in an aquifer system.</title>
        <authorList>
            <person name="Anantharaman K."/>
            <person name="Brown C.T."/>
            <person name="Hug L.A."/>
            <person name="Sharon I."/>
            <person name="Castelle C.J."/>
            <person name="Probst A.J."/>
            <person name="Thomas B.C."/>
            <person name="Singh A."/>
            <person name="Wilkins M.J."/>
            <person name="Karaoz U."/>
            <person name="Brodie E.L."/>
            <person name="Williams K.H."/>
            <person name="Hubbard S.S."/>
            <person name="Banfield J.F."/>
        </authorList>
    </citation>
    <scope>NUCLEOTIDE SEQUENCE [LARGE SCALE GENOMIC DNA]</scope>
</reference>
<protein>
    <submittedName>
        <fullName evidence="2">O-acetyl-ADP-ribose deacetylase</fullName>
    </submittedName>
</protein>
<dbReference type="EMBL" id="METD01000001">
    <property type="protein sequence ID" value="OGB73341.1"/>
    <property type="molecule type" value="Genomic_DNA"/>
</dbReference>
<gene>
    <name evidence="2" type="ORF">A3K51_00470</name>
</gene>
<dbReference type="CDD" id="cd02908">
    <property type="entry name" value="Macro_OAADPr_deacetylase"/>
    <property type="match status" value="1"/>
</dbReference>
<accession>A0A1F4NPF9</accession>
<dbReference type="InterPro" id="IPR043472">
    <property type="entry name" value="Macro_dom-like"/>
</dbReference>
<dbReference type="InterPro" id="IPR002589">
    <property type="entry name" value="Macro_dom"/>
</dbReference>
<dbReference type="Gene3D" id="3.40.220.10">
    <property type="entry name" value="Leucine Aminopeptidase, subunit E, domain 1"/>
    <property type="match status" value="1"/>
</dbReference>
<comment type="caution">
    <text evidence="2">The sequence shown here is derived from an EMBL/GenBank/DDBJ whole genome shotgun (WGS) entry which is preliminary data.</text>
</comment>
<dbReference type="PANTHER" id="PTHR11106:SF27">
    <property type="entry name" value="MACRO DOMAIN-CONTAINING PROTEIN"/>
    <property type="match status" value="1"/>
</dbReference>
<dbReference type="SMART" id="SM00506">
    <property type="entry name" value="A1pp"/>
    <property type="match status" value="1"/>
</dbReference>